<feature type="transmembrane region" description="Helical" evidence="1">
    <location>
        <begin position="12"/>
        <end position="32"/>
    </location>
</feature>
<organismHost>
    <name type="scientific">Pseudomonas chlororaphis</name>
    <dbReference type="NCBI Taxonomy" id="587753"/>
</organismHost>
<proteinExistence type="predicted"/>
<protein>
    <submittedName>
        <fullName evidence="2">Virion structural protein</fullName>
    </submittedName>
</protein>
<reference evidence="2 3" key="1">
    <citation type="journal article" date="2008" name="Virology">
        <title>Characterization of Pseudomonas chlororaphis myovirus 201varphi2-1 via genomic sequencing, mass spectrometry, and electron microscopy.</title>
        <authorList>
            <person name="Thomas J.A."/>
            <person name="Rolando M.R."/>
            <person name="Carroll C.A."/>
            <person name="Shen P.S."/>
            <person name="Belnap D.M."/>
            <person name="Weintraub S.T."/>
            <person name="Serwer P."/>
            <person name="Hardies S.C."/>
        </authorList>
    </citation>
    <scope>NUCLEOTIDE SEQUENCE</scope>
</reference>
<dbReference type="Proteomes" id="UP000002421">
    <property type="component" value="Segment"/>
</dbReference>
<dbReference type="EMBL" id="EU197055">
    <property type="protein sequence ID" value="ABY63055.1"/>
    <property type="molecule type" value="Genomic_DNA"/>
</dbReference>
<organism evidence="2 3">
    <name type="scientific">Pseudomonas phage 201phi2-1</name>
    <name type="common">Pseudomonas chlororaphis phage 201phi2-1</name>
    <dbReference type="NCBI Taxonomy" id="198110"/>
    <lineage>
        <taxon>Viruses</taxon>
        <taxon>Duplodnaviria</taxon>
        <taxon>Heunggongvirae</taxon>
        <taxon>Uroviricota</taxon>
        <taxon>Caudoviricetes</taxon>
        <taxon>Chimalliviridae</taxon>
        <taxon>Serwervirus</taxon>
        <taxon>Serwervirus 201phi21</taxon>
    </lineage>
</organism>
<dbReference type="RefSeq" id="YP_001956949.1">
    <property type="nucleotide sequence ID" value="NC_010821.1"/>
</dbReference>
<evidence type="ECO:0000313" key="2">
    <source>
        <dbReference type="EMBL" id="ABY63055.1"/>
    </source>
</evidence>
<name>B3FJ88_BP201</name>
<accession>B3FJ88</accession>
<keyword evidence="1" id="KW-0472">Membrane</keyword>
<gene>
    <name evidence="2" type="ORF">201phi2-1p226</name>
</gene>
<evidence type="ECO:0000313" key="3">
    <source>
        <dbReference type="Proteomes" id="UP000002421"/>
    </source>
</evidence>
<keyword evidence="1" id="KW-1133">Transmembrane helix</keyword>
<evidence type="ECO:0000256" key="1">
    <source>
        <dbReference type="SAM" id="Phobius"/>
    </source>
</evidence>
<keyword evidence="1" id="KW-0812">Transmembrane</keyword>
<sequence>MYTFIKGLGTKSIVTAVCVIILVLAGSVRFLYNANNSKLTENATLKADNVVMQQNEVFTEKSAVITDQTVTKMVDDSVKAKTATEKLRKESQHEYAKKVVPAASEGVSANSDPNGDERAGIVAGGLLKNYCRIRPEDPDCRALGSAVGLPDR</sequence>
<keyword evidence="3" id="KW-1185">Reference proteome</keyword>
<dbReference type="KEGG" id="vg:6372308"/>